<dbReference type="EMBL" id="OU015567">
    <property type="protein sequence ID" value="CAG5111195.1"/>
    <property type="molecule type" value="Genomic_DNA"/>
</dbReference>
<reference evidence="2 3" key="1">
    <citation type="submission" date="2021-04" db="EMBL/GenBank/DDBJ databases">
        <authorList>
            <person name="Bliznina A."/>
        </authorList>
    </citation>
    <scope>NUCLEOTIDE SEQUENCE [LARGE SCALE GENOMIC DNA]</scope>
</reference>
<sequence>MSSEDGDKSPVGGRWKEYTQESWTRTSIVGGSGGTGFQQDKRMNDPSMDWMNSKSTRKEFFDNLEQQYTYFCYGKGN</sequence>
<feature type="region of interest" description="Disordered" evidence="1">
    <location>
        <begin position="1"/>
        <end position="20"/>
    </location>
</feature>
<evidence type="ECO:0000313" key="2">
    <source>
        <dbReference type="EMBL" id="CAG5111195.1"/>
    </source>
</evidence>
<accession>A0ABN7T686</accession>
<proteinExistence type="predicted"/>
<evidence type="ECO:0000313" key="3">
    <source>
        <dbReference type="Proteomes" id="UP001158576"/>
    </source>
</evidence>
<keyword evidence="3" id="KW-1185">Reference proteome</keyword>
<feature type="region of interest" description="Disordered" evidence="1">
    <location>
        <begin position="27"/>
        <end position="49"/>
    </location>
</feature>
<protein>
    <submittedName>
        <fullName evidence="2">Oidioi.mRNA.OKI2018_I69.chr2.g5525.t1.cds</fullName>
    </submittedName>
</protein>
<feature type="compositionally biased region" description="Basic and acidic residues" evidence="1">
    <location>
        <begin position="1"/>
        <end position="19"/>
    </location>
</feature>
<name>A0ABN7T686_OIKDI</name>
<organism evidence="2 3">
    <name type="scientific">Oikopleura dioica</name>
    <name type="common">Tunicate</name>
    <dbReference type="NCBI Taxonomy" id="34765"/>
    <lineage>
        <taxon>Eukaryota</taxon>
        <taxon>Metazoa</taxon>
        <taxon>Chordata</taxon>
        <taxon>Tunicata</taxon>
        <taxon>Appendicularia</taxon>
        <taxon>Copelata</taxon>
        <taxon>Oikopleuridae</taxon>
        <taxon>Oikopleura</taxon>
    </lineage>
</organism>
<dbReference type="Proteomes" id="UP001158576">
    <property type="component" value="Chromosome 2"/>
</dbReference>
<evidence type="ECO:0000256" key="1">
    <source>
        <dbReference type="SAM" id="MobiDB-lite"/>
    </source>
</evidence>
<gene>
    <name evidence="2" type="ORF">OKIOD_LOCUS14290</name>
</gene>